<sequence length="137" mass="15781">MDSMRPDEIRFAQKTISNHFDNGKLIGETLDDLCEGRCRVEDIPTISVCRIKGKWYSADNRRLWVFQKLHELKKCDTIPVLVVNDIPKRKLTTDNKGKSVEVIGSPGGKWFKKIKSPYKPCRKVKSRKTSDIKMLTS</sequence>
<dbReference type="EMBL" id="JBJQND010000005">
    <property type="protein sequence ID" value="KAL3876409.1"/>
    <property type="molecule type" value="Genomic_DNA"/>
</dbReference>
<protein>
    <submittedName>
        <fullName evidence="1">Uncharacterized protein</fullName>
    </submittedName>
</protein>
<evidence type="ECO:0000313" key="2">
    <source>
        <dbReference type="Proteomes" id="UP001634394"/>
    </source>
</evidence>
<comment type="caution">
    <text evidence="1">The sequence shown here is derived from an EMBL/GenBank/DDBJ whole genome shotgun (WGS) entry which is preliminary data.</text>
</comment>
<name>A0ABD3WR02_SINWO</name>
<gene>
    <name evidence="1" type="ORF">ACJMK2_034258</name>
</gene>
<keyword evidence="2" id="KW-1185">Reference proteome</keyword>
<accession>A0ABD3WR02</accession>
<dbReference type="Proteomes" id="UP001634394">
    <property type="component" value="Unassembled WGS sequence"/>
</dbReference>
<reference evidence="1 2" key="1">
    <citation type="submission" date="2024-11" db="EMBL/GenBank/DDBJ databases">
        <title>Chromosome-level genome assembly of the freshwater bivalve Anodonta woodiana.</title>
        <authorList>
            <person name="Chen X."/>
        </authorList>
    </citation>
    <scope>NUCLEOTIDE SEQUENCE [LARGE SCALE GENOMIC DNA]</scope>
    <source>
        <strain evidence="1">MN2024</strain>
        <tissue evidence="1">Gills</tissue>
    </source>
</reference>
<dbReference type="AlphaFoldDB" id="A0ABD3WR02"/>
<proteinExistence type="predicted"/>
<dbReference type="PANTHER" id="PTHR35378">
    <property type="entry name" value="UNNAMED PRODUCT"/>
    <property type="match status" value="1"/>
</dbReference>
<organism evidence="1 2">
    <name type="scientific">Sinanodonta woodiana</name>
    <name type="common">Chinese pond mussel</name>
    <name type="synonym">Anodonta woodiana</name>
    <dbReference type="NCBI Taxonomy" id="1069815"/>
    <lineage>
        <taxon>Eukaryota</taxon>
        <taxon>Metazoa</taxon>
        <taxon>Spiralia</taxon>
        <taxon>Lophotrochozoa</taxon>
        <taxon>Mollusca</taxon>
        <taxon>Bivalvia</taxon>
        <taxon>Autobranchia</taxon>
        <taxon>Heteroconchia</taxon>
        <taxon>Palaeoheterodonta</taxon>
        <taxon>Unionida</taxon>
        <taxon>Unionoidea</taxon>
        <taxon>Unionidae</taxon>
        <taxon>Unioninae</taxon>
        <taxon>Sinanodonta</taxon>
    </lineage>
</organism>
<dbReference type="PANTHER" id="PTHR35378:SF1">
    <property type="entry name" value="C2H2-TYPE DOMAIN-CONTAINING PROTEIN"/>
    <property type="match status" value="1"/>
</dbReference>
<evidence type="ECO:0000313" key="1">
    <source>
        <dbReference type="EMBL" id="KAL3876409.1"/>
    </source>
</evidence>